<dbReference type="InterPro" id="IPR001841">
    <property type="entry name" value="Znf_RING"/>
</dbReference>
<keyword evidence="3 6" id="KW-0863">Zinc-finger</keyword>
<sequence>MAPSITATTENDSIRRRSLSGASALLARTFTRQSSAPRPASSRSESTTRRRATIAASTDIPQQNGIKVHVRIVPNIENPSRSLIFDIVDRELQVGSVIRIGRYSERHANLNCMSFKSKVVSRCHSEVWVETDGKLYIRDTKSSSGTFLNHVRLSPAGNESRPVELNDGDIVQLGVDFQGGREEMYRSVKMRFELNRSSRPRPLSFSINAFQNLRNLTHGEHSHVTTPECDISTNNNTVQPFTKNTLSNQESNTTTNSIQCTPASIDNTDDNNDIDECCICLYALAPFQALFVSPCSHTYHFKCIRPLLQSYPGFQCPICRTYSDLEASVAIEADEVMEKYAIRYNKKINDSTCNAPLADSSGSNLQSNIHHLLQENHITTTTVEPSVSSADHGIDQPLHIPPLQLTHLNSPVIYSEPLPDLSPLDTNHHEHPTDNLNHVIDGSSLTNDSIEENGIMSNTDEDDEDYEEHNVTPTEEDAPSRPRERRTSHIMEKIKMVFFEKRKSTPYGSNKNRRSSSNKRPLSYSDAHAGDNETAVETQGSSRRNTSTAAVPLSQTLSRQSTTHLTEIGEEPAAGVVISSYNSTSRDRNHCIQQAMAVDV</sequence>
<dbReference type="Pfam" id="PF00498">
    <property type="entry name" value="FHA"/>
    <property type="match status" value="1"/>
</dbReference>
<dbReference type="InterPro" id="IPR013083">
    <property type="entry name" value="Znf_RING/FYVE/PHD"/>
</dbReference>
<dbReference type="GO" id="GO:0000151">
    <property type="term" value="C:ubiquitin ligase complex"/>
    <property type="evidence" value="ECO:0007669"/>
    <property type="project" value="TreeGrafter"/>
</dbReference>
<evidence type="ECO:0000256" key="2">
    <source>
        <dbReference type="ARBA" id="ARBA00022723"/>
    </source>
</evidence>
<evidence type="ECO:0000256" key="1">
    <source>
        <dbReference type="ARBA" id="ARBA00022679"/>
    </source>
</evidence>
<evidence type="ECO:0000256" key="3">
    <source>
        <dbReference type="ARBA" id="ARBA00022771"/>
    </source>
</evidence>
<feature type="region of interest" description="Disordered" evidence="7">
    <location>
        <begin position="28"/>
        <end position="51"/>
    </location>
</feature>
<keyword evidence="5" id="KW-0862">Zinc</keyword>
<evidence type="ECO:0000259" key="8">
    <source>
        <dbReference type="PROSITE" id="PS50006"/>
    </source>
</evidence>
<dbReference type="GO" id="GO:0006511">
    <property type="term" value="P:ubiquitin-dependent protein catabolic process"/>
    <property type="evidence" value="ECO:0007669"/>
    <property type="project" value="TreeGrafter"/>
</dbReference>
<keyword evidence="2" id="KW-0479">Metal-binding</keyword>
<evidence type="ECO:0000259" key="9">
    <source>
        <dbReference type="PROSITE" id="PS50089"/>
    </source>
</evidence>
<dbReference type="Gene3D" id="2.60.200.20">
    <property type="match status" value="1"/>
</dbReference>
<evidence type="ECO:0000256" key="6">
    <source>
        <dbReference type="PROSITE-ProRule" id="PRU00175"/>
    </source>
</evidence>
<dbReference type="AlphaFoldDB" id="A0A8H7UTD7"/>
<dbReference type="SUPFAM" id="SSF57850">
    <property type="entry name" value="RING/U-box"/>
    <property type="match status" value="1"/>
</dbReference>
<dbReference type="Proteomes" id="UP000603453">
    <property type="component" value="Unassembled WGS sequence"/>
</dbReference>
<dbReference type="PANTHER" id="PTHR15067:SF7">
    <property type="entry name" value="E3 UBIQUITIN-PROTEIN LIGASE DMA1-RELATED"/>
    <property type="match status" value="1"/>
</dbReference>
<feature type="compositionally biased region" description="Low complexity" evidence="7">
    <location>
        <begin position="31"/>
        <end position="45"/>
    </location>
</feature>
<accession>A0A8H7UTD7</accession>
<dbReference type="SMART" id="SM00240">
    <property type="entry name" value="FHA"/>
    <property type="match status" value="1"/>
</dbReference>
<gene>
    <name evidence="10" type="ORF">INT47_006614</name>
</gene>
<dbReference type="GO" id="GO:0016567">
    <property type="term" value="P:protein ubiquitination"/>
    <property type="evidence" value="ECO:0007669"/>
    <property type="project" value="TreeGrafter"/>
</dbReference>
<dbReference type="InterPro" id="IPR008984">
    <property type="entry name" value="SMAD_FHA_dom_sf"/>
</dbReference>
<dbReference type="PROSITE" id="PS50006">
    <property type="entry name" value="FHA_DOMAIN"/>
    <property type="match status" value="1"/>
</dbReference>
<organism evidence="10 11">
    <name type="scientific">Mucor saturninus</name>
    <dbReference type="NCBI Taxonomy" id="64648"/>
    <lineage>
        <taxon>Eukaryota</taxon>
        <taxon>Fungi</taxon>
        <taxon>Fungi incertae sedis</taxon>
        <taxon>Mucoromycota</taxon>
        <taxon>Mucoromycotina</taxon>
        <taxon>Mucoromycetes</taxon>
        <taxon>Mucorales</taxon>
        <taxon>Mucorineae</taxon>
        <taxon>Mucoraceae</taxon>
        <taxon>Mucor</taxon>
    </lineage>
</organism>
<dbReference type="Pfam" id="PF17123">
    <property type="entry name" value="zf-RING_11"/>
    <property type="match status" value="1"/>
</dbReference>
<feature type="domain" description="FHA" evidence="8">
    <location>
        <begin position="98"/>
        <end position="153"/>
    </location>
</feature>
<reference evidence="10" key="1">
    <citation type="submission" date="2020-12" db="EMBL/GenBank/DDBJ databases">
        <title>Metabolic potential, ecology and presence of endohyphal bacteria is reflected in genomic diversity of Mucoromycotina.</title>
        <authorList>
            <person name="Muszewska A."/>
            <person name="Okrasinska A."/>
            <person name="Steczkiewicz K."/>
            <person name="Drgas O."/>
            <person name="Orlowska M."/>
            <person name="Perlinska-Lenart U."/>
            <person name="Aleksandrzak-Piekarczyk T."/>
            <person name="Szatraj K."/>
            <person name="Zielenkiewicz U."/>
            <person name="Pilsyk S."/>
            <person name="Malc E."/>
            <person name="Mieczkowski P."/>
            <person name="Kruszewska J.S."/>
            <person name="Biernat P."/>
            <person name="Pawlowska J."/>
        </authorList>
    </citation>
    <scope>NUCLEOTIDE SEQUENCE</scope>
    <source>
        <strain evidence="10">WA0000017839</strain>
    </source>
</reference>
<keyword evidence="11" id="KW-1185">Reference proteome</keyword>
<proteinExistence type="predicted"/>
<comment type="caution">
    <text evidence="10">The sequence shown here is derived from an EMBL/GenBank/DDBJ whole genome shotgun (WGS) entry which is preliminary data.</text>
</comment>
<dbReference type="EMBL" id="JAEPRD010000234">
    <property type="protein sequence ID" value="KAG2193417.1"/>
    <property type="molecule type" value="Genomic_DNA"/>
</dbReference>
<feature type="region of interest" description="Disordered" evidence="7">
    <location>
        <begin position="419"/>
        <end position="568"/>
    </location>
</feature>
<evidence type="ECO:0000313" key="11">
    <source>
        <dbReference type="Proteomes" id="UP000603453"/>
    </source>
</evidence>
<dbReference type="OrthoDB" id="687730at2759"/>
<keyword evidence="1" id="KW-0808">Transferase</keyword>
<dbReference type="GO" id="GO:0061630">
    <property type="term" value="F:ubiquitin protein ligase activity"/>
    <property type="evidence" value="ECO:0007669"/>
    <property type="project" value="TreeGrafter"/>
</dbReference>
<evidence type="ECO:0000256" key="4">
    <source>
        <dbReference type="ARBA" id="ARBA00022786"/>
    </source>
</evidence>
<keyword evidence="4" id="KW-0833">Ubl conjugation pathway</keyword>
<evidence type="ECO:0000256" key="7">
    <source>
        <dbReference type="SAM" id="MobiDB-lite"/>
    </source>
</evidence>
<dbReference type="SUPFAM" id="SSF49879">
    <property type="entry name" value="SMAD/FHA domain"/>
    <property type="match status" value="1"/>
</dbReference>
<dbReference type="GO" id="GO:0005829">
    <property type="term" value="C:cytosol"/>
    <property type="evidence" value="ECO:0007669"/>
    <property type="project" value="TreeGrafter"/>
</dbReference>
<feature type="compositionally biased region" description="Polar residues" evidence="7">
    <location>
        <begin position="535"/>
        <end position="565"/>
    </location>
</feature>
<dbReference type="PROSITE" id="PS50089">
    <property type="entry name" value="ZF_RING_2"/>
    <property type="match status" value="1"/>
</dbReference>
<feature type="compositionally biased region" description="Basic and acidic residues" evidence="7">
    <location>
        <begin position="478"/>
        <end position="503"/>
    </location>
</feature>
<dbReference type="Gene3D" id="3.30.40.10">
    <property type="entry name" value="Zinc/RING finger domain, C3HC4 (zinc finger)"/>
    <property type="match status" value="1"/>
</dbReference>
<evidence type="ECO:0000313" key="10">
    <source>
        <dbReference type="EMBL" id="KAG2193417.1"/>
    </source>
</evidence>
<feature type="domain" description="RING-type" evidence="9">
    <location>
        <begin position="277"/>
        <end position="320"/>
    </location>
</feature>
<evidence type="ECO:0000256" key="5">
    <source>
        <dbReference type="ARBA" id="ARBA00022833"/>
    </source>
</evidence>
<dbReference type="InterPro" id="IPR000253">
    <property type="entry name" value="FHA_dom"/>
</dbReference>
<dbReference type="PANTHER" id="PTHR15067">
    <property type="entry name" value="E3 UBIQUITIN-PROTEIN LIGASE RNF8"/>
    <property type="match status" value="1"/>
</dbReference>
<name>A0A8H7UTD7_9FUNG</name>
<dbReference type="GO" id="GO:0008270">
    <property type="term" value="F:zinc ion binding"/>
    <property type="evidence" value="ECO:0007669"/>
    <property type="project" value="UniProtKB-KW"/>
</dbReference>
<dbReference type="GO" id="GO:0032153">
    <property type="term" value="C:cell division site"/>
    <property type="evidence" value="ECO:0007669"/>
    <property type="project" value="TreeGrafter"/>
</dbReference>
<dbReference type="SMART" id="SM00184">
    <property type="entry name" value="RING"/>
    <property type="match status" value="1"/>
</dbReference>
<protein>
    <submittedName>
        <fullName evidence="10">Uncharacterized protein</fullName>
    </submittedName>
</protein>